<reference evidence="10 11" key="1">
    <citation type="submission" date="2019-10" db="EMBL/GenBank/DDBJ databases">
        <title>Georgenia wutianyii sp. nov. and Georgenia yuyongxinii sp. nov. isolated from plateau pika (Ochotona curzoniae) in the Qinghai-Tibet plateau of China.</title>
        <authorList>
            <person name="Tian Z."/>
        </authorList>
    </citation>
    <scope>NUCLEOTIDE SEQUENCE [LARGE SCALE GENOMIC DNA]</scope>
    <source>
        <strain evidence="10 11">JCM 15130</strain>
    </source>
</reference>
<keyword evidence="7 8" id="KW-0472">Membrane</keyword>
<evidence type="ECO:0000256" key="5">
    <source>
        <dbReference type="ARBA" id="ARBA00022692"/>
    </source>
</evidence>
<feature type="transmembrane region" description="Helical" evidence="8">
    <location>
        <begin position="90"/>
        <end position="111"/>
    </location>
</feature>
<feature type="transmembrane region" description="Helical" evidence="8">
    <location>
        <begin position="267"/>
        <end position="286"/>
    </location>
</feature>
<dbReference type="GO" id="GO:0005886">
    <property type="term" value="C:plasma membrane"/>
    <property type="evidence" value="ECO:0007669"/>
    <property type="project" value="UniProtKB-SubCell"/>
</dbReference>
<dbReference type="EMBL" id="WHPD01001016">
    <property type="protein sequence ID" value="MPV87943.1"/>
    <property type="molecule type" value="Genomic_DNA"/>
</dbReference>
<comment type="caution">
    <text evidence="10">The sequence shown here is derived from an EMBL/GenBank/DDBJ whole genome shotgun (WGS) entry which is preliminary data.</text>
</comment>
<dbReference type="RefSeq" id="WP_226909395.1">
    <property type="nucleotide sequence ID" value="NZ_BAAAOT010000002.1"/>
</dbReference>
<feature type="transmembrane region" description="Helical" evidence="8">
    <location>
        <begin position="212"/>
        <end position="235"/>
    </location>
</feature>
<evidence type="ECO:0000256" key="8">
    <source>
        <dbReference type="RuleBase" id="RU363032"/>
    </source>
</evidence>
<dbReference type="CDD" id="cd06261">
    <property type="entry name" value="TM_PBP2"/>
    <property type="match status" value="1"/>
</dbReference>
<dbReference type="InterPro" id="IPR000515">
    <property type="entry name" value="MetI-like"/>
</dbReference>
<dbReference type="InterPro" id="IPR035906">
    <property type="entry name" value="MetI-like_sf"/>
</dbReference>
<evidence type="ECO:0000256" key="1">
    <source>
        <dbReference type="ARBA" id="ARBA00004651"/>
    </source>
</evidence>
<keyword evidence="5 8" id="KW-0812">Transmembrane</keyword>
<name>A0A7J9UUD6_9MICO</name>
<keyword evidence="6 8" id="KW-1133">Transmembrane helix</keyword>
<keyword evidence="3 8" id="KW-0813">Transport</keyword>
<evidence type="ECO:0000313" key="11">
    <source>
        <dbReference type="Proteomes" id="UP000429644"/>
    </source>
</evidence>
<keyword evidence="4" id="KW-1003">Cell membrane</keyword>
<dbReference type="Pfam" id="PF00528">
    <property type="entry name" value="BPD_transp_1"/>
    <property type="match status" value="1"/>
</dbReference>
<evidence type="ECO:0000313" key="10">
    <source>
        <dbReference type="EMBL" id="MPV87943.1"/>
    </source>
</evidence>
<keyword evidence="11" id="KW-1185">Reference proteome</keyword>
<accession>A0A7J9UUD6</accession>
<evidence type="ECO:0000256" key="6">
    <source>
        <dbReference type="ARBA" id="ARBA00022989"/>
    </source>
</evidence>
<organism evidence="10 11">
    <name type="scientific">Georgenia ruanii</name>
    <dbReference type="NCBI Taxonomy" id="348442"/>
    <lineage>
        <taxon>Bacteria</taxon>
        <taxon>Bacillati</taxon>
        <taxon>Actinomycetota</taxon>
        <taxon>Actinomycetes</taxon>
        <taxon>Micrococcales</taxon>
        <taxon>Bogoriellaceae</taxon>
        <taxon>Georgenia</taxon>
    </lineage>
</organism>
<feature type="transmembrane region" description="Helical" evidence="8">
    <location>
        <begin position="166"/>
        <end position="191"/>
    </location>
</feature>
<feature type="domain" description="ABC transmembrane type-1" evidence="9">
    <location>
        <begin position="86"/>
        <end position="285"/>
    </location>
</feature>
<feature type="transmembrane region" description="Helical" evidence="8">
    <location>
        <begin position="27"/>
        <end position="55"/>
    </location>
</feature>
<comment type="subcellular location">
    <subcellularLocation>
        <location evidence="1 8">Cell membrane</location>
        <topology evidence="1 8">Multi-pass membrane protein</topology>
    </subcellularLocation>
</comment>
<evidence type="ECO:0000256" key="2">
    <source>
        <dbReference type="ARBA" id="ARBA00007069"/>
    </source>
</evidence>
<proteinExistence type="inferred from homology"/>
<dbReference type="PROSITE" id="PS50928">
    <property type="entry name" value="ABC_TM1"/>
    <property type="match status" value="1"/>
</dbReference>
<evidence type="ECO:0000256" key="4">
    <source>
        <dbReference type="ARBA" id="ARBA00022475"/>
    </source>
</evidence>
<dbReference type="GO" id="GO:0055085">
    <property type="term" value="P:transmembrane transport"/>
    <property type="evidence" value="ECO:0007669"/>
    <property type="project" value="InterPro"/>
</dbReference>
<dbReference type="PANTHER" id="PTHR42929">
    <property type="entry name" value="INNER MEMBRANE ABC TRANSPORTER PERMEASE PROTEIN YDCU-RELATED-RELATED"/>
    <property type="match status" value="1"/>
</dbReference>
<gene>
    <name evidence="10" type="ORF">GB882_04635</name>
</gene>
<feature type="transmembrane region" description="Helical" evidence="8">
    <location>
        <begin position="123"/>
        <end position="146"/>
    </location>
</feature>
<evidence type="ECO:0000256" key="3">
    <source>
        <dbReference type="ARBA" id="ARBA00022448"/>
    </source>
</evidence>
<dbReference type="Gene3D" id="1.10.3720.10">
    <property type="entry name" value="MetI-like"/>
    <property type="match status" value="1"/>
</dbReference>
<protein>
    <submittedName>
        <fullName evidence="10">ABC transporter permease subunit</fullName>
    </submittedName>
</protein>
<sequence length="295" mass="31496">MTTAAHPPRPSRAPLSSLLYRRPGLRLAGLLTAPLLWLVVIYIFALVMLLATAFWTTNSFTSKVEPGFTLDNFATVVSSPAYTATALRTVVIAAVVTLLCTAFALPLAVFLAKVAPPAWRPVLVMAITLPLWGGYLVKVFAMRVSFGESGPVNWLLAPLGLHGPGYSEATVVITLAYLWFPYMAVPVYTALEQIPENLFDAAADMGARTWTTVRTVVLPLLVPSILAGSVFTFSLSLGDYISAQFVGGKTQLIGSVIAANINLNPPLAATLSVVPIAVVILYLVAVRRTGALKNL</sequence>
<dbReference type="PANTHER" id="PTHR42929:SF1">
    <property type="entry name" value="INNER MEMBRANE ABC TRANSPORTER PERMEASE PROTEIN YDCU-RELATED"/>
    <property type="match status" value="1"/>
</dbReference>
<evidence type="ECO:0000256" key="7">
    <source>
        <dbReference type="ARBA" id="ARBA00023136"/>
    </source>
</evidence>
<evidence type="ECO:0000259" key="9">
    <source>
        <dbReference type="PROSITE" id="PS50928"/>
    </source>
</evidence>
<dbReference type="AlphaFoldDB" id="A0A7J9UUD6"/>
<comment type="similarity">
    <text evidence="2">Belongs to the binding-protein-dependent transport system permease family. CysTW subfamily.</text>
</comment>
<dbReference type="Proteomes" id="UP000429644">
    <property type="component" value="Unassembled WGS sequence"/>
</dbReference>
<dbReference type="SUPFAM" id="SSF161098">
    <property type="entry name" value="MetI-like"/>
    <property type="match status" value="1"/>
</dbReference>